<dbReference type="GO" id="GO:0005506">
    <property type="term" value="F:iron ion binding"/>
    <property type="evidence" value="ECO:0007669"/>
    <property type="project" value="InterPro"/>
</dbReference>
<evidence type="ECO:0000256" key="6">
    <source>
        <dbReference type="ARBA" id="ARBA00023033"/>
    </source>
</evidence>
<evidence type="ECO:0000256" key="1">
    <source>
        <dbReference type="ARBA" id="ARBA00010617"/>
    </source>
</evidence>
<dbReference type="AlphaFoldDB" id="A0A2S6AMF5"/>
<keyword evidence="4" id="KW-0560">Oxidoreductase</keyword>
<organism evidence="7 8">
    <name type="scientific">Nocardia nova</name>
    <dbReference type="NCBI Taxonomy" id="37330"/>
    <lineage>
        <taxon>Bacteria</taxon>
        <taxon>Bacillati</taxon>
        <taxon>Actinomycetota</taxon>
        <taxon>Actinomycetes</taxon>
        <taxon>Mycobacteriales</taxon>
        <taxon>Nocardiaceae</taxon>
        <taxon>Nocardia</taxon>
    </lineage>
</organism>
<keyword evidence="6" id="KW-0503">Monooxygenase</keyword>
<dbReference type="GO" id="GO:0020037">
    <property type="term" value="F:heme binding"/>
    <property type="evidence" value="ECO:0007669"/>
    <property type="project" value="InterPro"/>
</dbReference>
<accession>A0A2S6AMF5</accession>
<dbReference type="InterPro" id="IPR036396">
    <property type="entry name" value="Cyt_P450_sf"/>
</dbReference>
<keyword evidence="2" id="KW-0349">Heme</keyword>
<evidence type="ECO:0000256" key="4">
    <source>
        <dbReference type="ARBA" id="ARBA00023002"/>
    </source>
</evidence>
<dbReference type="Gene3D" id="1.10.630.10">
    <property type="entry name" value="Cytochrome P450"/>
    <property type="match status" value="2"/>
</dbReference>
<name>A0A2S6AMF5_9NOCA</name>
<dbReference type="SUPFAM" id="SSF48264">
    <property type="entry name" value="Cytochrome P450"/>
    <property type="match status" value="1"/>
</dbReference>
<evidence type="ECO:0000313" key="8">
    <source>
        <dbReference type="Proteomes" id="UP000239874"/>
    </source>
</evidence>
<evidence type="ECO:0000256" key="3">
    <source>
        <dbReference type="ARBA" id="ARBA00022723"/>
    </source>
</evidence>
<dbReference type="GO" id="GO:0016705">
    <property type="term" value="F:oxidoreductase activity, acting on paired donors, with incorporation or reduction of molecular oxygen"/>
    <property type="evidence" value="ECO:0007669"/>
    <property type="project" value="InterPro"/>
</dbReference>
<reference evidence="7 8" key="1">
    <citation type="submission" date="2018-02" db="EMBL/GenBank/DDBJ databases">
        <title>8 Nocardia nova and 1 Nocardia cyriacigeorgica strain used for evolution to TMP-SMX.</title>
        <authorList>
            <person name="Mehta H."/>
            <person name="Weng J."/>
            <person name="Shamoo Y."/>
        </authorList>
    </citation>
    <scope>NUCLEOTIDE SEQUENCE [LARGE SCALE GENOMIC DNA]</scope>
    <source>
        <strain evidence="7 8">MDA3139</strain>
    </source>
</reference>
<proteinExistence type="inferred from homology"/>
<gene>
    <name evidence="7" type="ORF">C5E45_20415</name>
</gene>
<dbReference type="EMBL" id="PSZC01000014">
    <property type="protein sequence ID" value="PPJ36414.1"/>
    <property type="molecule type" value="Genomic_DNA"/>
</dbReference>
<keyword evidence="5" id="KW-0408">Iron</keyword>
<dbReference type="PRINTS" id="PR00359">
    <property type="entry name" value="BP450"/>
</dbReference>
<comment type="similarity">
    <text evidence="1">Belongs to the cytochrome P450 family.</text>
</comment>
<dbReference type="InterPro" id="IPR002397">
    <property type="entry name" value="Cyt_P450_B"/>
</dbReference>
<keyword evidence="3" id="KW-0479">Metal-binding</keyword>
<dbReference type="Proteomes" id="UP000239874">
    <property type="component" value="Unassembled WGS sequence"/>
</dbReference>
<protein>
    <submittedName>
        <fullName evidence="7">Cytochrome P450</fullName>
    </submittedName>
</protein>
<evidence type="ECO:0000256" key="5">
    <source>
        <dbReference type="ARBA" id="ARBA00023004"/>
    </source>
</evidence>
<evidence type="ECO:0000313" key="7">
    <source>
        <dbReference type="EMBL" id="PPJ36414.1"/>
    </source>
</evidence>
<dbReference type="RefSeq" id="WP_104380209.1">
    <property type="nucleotide sequence ID" value="NZ_PSZC01000014.1"/>
</dbReference>
<dbReference type="GO" id="GO:0004497">
    <property type="term" value="F:monooxygenase activity"/>
    <property type="evidence" value="ECO:0007669"/>
    <property type="project" value="UniProtKB-KW"/>
</dbReference>
<dbReference type="PANTHER" id="PTHR46696">
    <property type="entry name" value="P450, PUTATIVE (EUROFUNG)-RELATED"/>
    <property type="match status" value="1"/>
</dbReference>
<dbReference type="PANTHER" id="PTHR46696:SF1">
    <property type="entry name" value="CYTOCHROME P450 YJIB-RELATED"/>
    <property type="match status" value="1"/>
</dbReference>
<evidence type="ECO:0000256" key="2">
    <source>
        <dbReference type="ARBA" id="ARBA00022617"/>
    </source>
</evidence>
<sequence>MNSKAIEDVCERTLIHTQAFADDPHQVYAWMRAQGPMVPVELAPDVPATLVVKYHTALRILRDPERFPANPTRWQPSMPDNCPIGPMVERRPNALRSDGAEHARYRRANVDSLDGIDLFRLRDTVITVAEDRLKALLRRRDAHEDNTIDVIADYARPVTFTVLNSMLGCTAEVGNDVAWALARMFESTEHTEHVNRVLGQSLGGHIDTKKAAPADDVTSRLITHPSGLDDTELLHQLVTLYGAGFEPTSNLIANTLRLMYNDPRFMAGNGFAVPISEAITEIEINDPVMANYCLSYPPARVEVDGIWLPADQPVVISMASCNNDPAVNTGEGGYLKADWGLGYSAGPHQCPKTAQAAARLIGTEAVGLFVDFLPDARPVGRPTWRPGPFHRAMDSFLVSLH</sequence>
<comment type="caution">
    <text evidence="7">The sequence shown here is derived from an EMBL/GenBank/DDBJ whole genome shotgun (WGS) entry which is preliminary data.</text>
</comment>